<proteinExistence type="predicted"/>
<dbReference type="InterPro" id="IPR014770">
    <property type="entry name" value="Munc13_1"/>
</dbReference>
<evidence type="ECO:0000313" key="2">
    <source>
        <dbReference type="EMBL" id="EAX95757.1"/>
    </source>
</evidence>
<accession>A2FH75</accession>
<dbReference type="InParanoid" id="A2FH75"/>
<sequence length="1113" mass="127640">MENNMFQELIDMANEIVEGANDEQQITEEKALEIGKTHIHTELKTLTPLDYEVLVHDMAVPLCATLFDSETGALTPYGAEFAEDFAAISQDIPTLMSYFSKYARSPNLKLLTEDVMSPFALFKFLRSIFESPGTLLPALQFEQPILSEFIVKVFSNVKTLASKITYSNVYREIYNITNSLQVEDKKFITDIVDDAIAECSVTSYLGRGTKFLSDEVRAYVIKETGATDEMLDELRTKIGHTTNYLMFNTYLHQQANTYEKTWINSFKGTKETFKDAQQNLLALSQKVGEMMAKKPPVGNMHVQINIKWEPKYQNTHLTRTAFLELSYLGYTTTMSLASNYAEFVLPYFDKNQKIEGRILYISEKNPDLPFQMADEETSKLIHYFEITDIEKDTVISEKFKKLGGVVTSTCGDMNSIIQIKKSDIIPVTQPQLSSDNLDLSVILDYLTTKLVIDWTRTTGRMPLVPPQDFFIAIIDFAFRHSIPSSVVFVSILSKLYEGWCEAESYLNAFTALFMVARNCCELNQTPETTKDAFENIVKDMQKKVPLELYNRLKNPVKYERSSLMPLLTLTGLIVEGDVRALIDKFLKEAKSFFVKSMLFNVKPVLSEKPTTQEANILWEYIRSINPSAHNDYQHFTFTVTSLADSMSIVSQRSKLAKSYYETNVVPVDFKTITGDTELFSQITIYLLNAFLKIPIELNDKVLFKFVFAYREVWEYLKLGPDYSPFKLFFDIVLEWITSISTRLIDWTQKTVEVDTFEVTNPRLMTSTSIGDLMTMFSQSFSFVNSLKWKNKNIVDIIFTYISTCVCCLKLYTELLTFRIVKYFPRDIIINTTDNLYVISAMKQLDTMHNISAATPQQMYVMINDFSQIKVQWSEFLHNVRPLVGASPIPDQFVDPVPYVSSIMAVIPPLFSALIEHEVYDYVSTRLWVDNSSFKKIFVKKASKKVLHPEFDSRSSSFFNDLFNKCTDFIKIRADQLTNHVNKENMIPMLSAFFRGMDAGLMNILLAGEPIKHKRVVVIMNFIQDLLASLFEPMRDDFGVTAKQYVEWAWRSRLCLDYLKASPQELVGKMNSESGQKGLIFDILVRSHTNDKYAVENAMQKDAIYLGARFTTKV</sequence>
<keyword evidence="3" id="KW-1185">Reference proteome</keyword>
<dbReference type="Gene3D" id="1.10.357.50">
    <property type="match status" value="1"/>
</dbReference>
<dbReference type="VEuPathDB" id="TrichDB:TVAG_105160"/>
<evidence type="ECO:0000259" key="1">
    <source>
        <dbReference type="PROSITE" id="PS51258"/>
    </source>
</evidence>
<dbReference type="EMBL" id="DS113790">
    <property type="protein sequence ID" value="EAX95757.1"/>
    <property type="molecule type" value="Genomic_DNA"/>
</dbReference>
<dbReference type="RefSeq" id="XP_001308687.1">
    <property type="nucleotide sequence ID" value="XM_001308686.1"/>
</dbReference>
<dbReference type="AlphaFoldDB" id="A2FH75"/>
<dbReference type="Proteomes" id="UP000001542">
    <property type="component" value="Unassembled WGS sequence"/>
</dbReference>
<gene>
    <name evidence="2" type="ORF">TVAG_105160</name>
</gene>
<dbReference type="VEuPathDB" id="TrichDB:TVAGG3_0301300"/>
<organism evidence="2 3">
    <name type="scientific">Trichomonas vaginalis (strain ATCC PRA-98 / G3)</name>
    <dbReference type="NCBI Taxonomy" id="412133"/>
    <lineage>
        <taxon>Eukaryota</taxon>
        <taxon>Metamonada</taxon>
        <taxon>Parabasalia</taxon>
        <taxon>Trichomonadida</taxon>
        <taxon>Trichomonadidae</taxon>
        <taxon>Trichomonas</taxon>
    </lineage>
</organism>
<evidence type="ECO:0000313" key="3">
    <source>
        <dbReference type="Proteomes" id="UP000001542"/>
    </source>
</evidence>
<dbReference type="OrthoDB" id="2015333at2759"/>
<protein>
    <recommendedName>
        <fullName evidence="1">MHD1 domain-containing protein</fullName>
    </recommendedName>
</protein>
<name>A2FH75_TRIV3</name>
<reference evidence="2" key="2">
    <citation type="journal article" date="2007" name="Science">
        <title>Draft genome sequence of the sexually transmitted pathogen Trichomonas vaginalis.</title>
        <authorList>
            <person name="Carlton J.M."/>
            <person name="Hirt R.P."/>
            <person name="Silva J.C."/>
            <person name="Delcher A.L."/>
            <person name="Schatz M."/>
            <person name="Zhao Q."/>
            <person name="Wortman J.R."/>
            <person name="Bidwell S.L."/>
            <person name="Alsmark U.C.M."/>
            <person name="Besteiro S."/>
            <person name="Sicheritz-Ponten T."/>
            <person name="Noel C.J."/>
            <person name="Dacks J.B."/>
            <person name="Foster P.G."/>
            <person name="Simillion C."/>
            <person name="Van de Peer Y."/>
            <person name="Miranda-Saavedra D."/>
            <person name="Barton G.J."/>
            <person name="Westrop G.D."/>
            <person name="Mueller S."/>
            <person name="Dessi D."/>
            <person name="Fiori P.L."/>
            <person name="Ren Q."/>
            <person name="Paulsen I."/>
            <person name="Zhang H."/>
            <person name="Bastida-Corcuera F.D."/>
            <person name="Simoes-Barbosa A."/>
            <person name="Brown M.T."/>
            <person name="Hayes R.D."/>
            <person name="Mukherjee M."/>
            <person name="Okumura C.Y."/>
            <person name="Schneider R."/>
            <person name="Smith A.J."/>
            <person name="Vanacova S."/>
            <person name="Villalvazo M."/>
            <person name="Haas B.J."/>
            <person name="Pertea M."/>
            <person name="Feldblyum T.V."/>
            <person name="Utterback T.R."/>
            <person name="Shu C.L."/>
            <person name="Osoegawa K."/>
            <person name="de Jong P.J."/>
            <person name="Hrdy I."/>
            <person name="Horvathova L."/>
            <person name="Zubacova Z."/>
            <person name="Dolezal P."/>
            <person name="Malik S.B."/>
            <person name="Logsdon J.M. Jr."/>
            <person name="Henze K."/>
            <person name="Gupta A."/>
            <person name="Wang C.C."/>
            <person name="Dunne R.L."/>
            <person name="Upcroft J.A."/>
            <person name="Upcroft P."/>
            <person name="White O."/>
            <person name="Salzberg S.L."/>
            <person name="Tang P."/>
            <person name="Chiu C.-H."/>
            <person name="Lee Y.-S."/>
            <person name="Embley T.M."/>
            <person name="Coombs G.H."/>
            <person name="Mottram J.C."/>
            <person name="Tachezy J."/>
            <person name="Fraser-Liggett C.M."/>
            <person name="Johnson P.J."/>
        </authorList>
    </citation>
    <scope>NUCLEOTIDE SEQUENCE [LARGE SCALE GENOMIC DNA]</scope>
    <source>
        <strain evidence="2">G3</strain>
    </source>
</reference>
<dbReference type="PROSITE" id="PS51258">
    <property type="entry name" value="MHD1"/>
    <property type="match status" value="1"/>
</dbReference>
<reference evidence="2" key="1">
    <citation type="submission" date="2006-10" db="EMBL/GenBank/DDBJ databases">
        <authorList>
            <person name="Amadeo P."/>
            <person name="Zhao Q."/>
            <person name="Wortman J."/>
            <person name="Fraser-Liggett C."/>
            <person name="Carlton J."/>
        </authorList>
    </citation>
    <scope>NUCLEOTIDE SEQUENCE</scope>
    <source>
        <strain evidence="2">G3</strain>
    </source>
</reference>
<dbReference type="KEGG" id="tva:4753511"/>
<feature type="domain" description="MHD1" evidence="1">
    <location>
        <begin position="693"/>
        <end position="816"/>
    </location>
</feature>